<comment type="caution">
    <text evidence="6">The sequence shown here is derived from an EMBL/GenBank/DDBJ whole genome shotgun (WGS) entry which is preliminary data.</text>
</comment>
<dbReference type="PROSITE" id="PS50956">
    <property type="entry name" value="HTH_ASNC_2"/>
    <property type="match status" value="1"/>
</dbReference>
<dbReference type="PRINTS" id="PR00033">
    <property type="entry name" value="HTHASNC"/>
</dbReference>
<dbReference type="InterPro" id="IPR036388">
    <property type="entry name" value="WH-like_DNA-bd_sf"/>
</dbReference>
<dbReference type="SUPFAM" id="SSF46785">
    <property type="entry name" value="Winged helix' DNA-binding domain"/>
    <property type="match status" value="1"/>
</dbReference>
<comment type="pathway">
    <text evidence="4">Amino-acid biosynthesis.</text>
</comment>
<keyword evidence="2" id="KW-0238">DNA-binding</keyword>
<dbReference type="Pfam" id="PF13412">
    <property type="entry name" value="HTH_24"/>
    <property type="match status" value="1"/>
</dbReference>
<sequence length="132" mass="14951">MKLLKLLKDNARTPYSKLARELNISESAVRKRIARLVKAGIIKKMTIEYELENEIKAVILVKTQPPIPVPEVSKNIKKIAGVDIVYEITGEYDIIAVIRASGVEMINRFIDEIRSIPGVVSTYTMVVLRTWI</sequence>
<keyword evidence="3" id="KW-0804">Transcription</keyword>
<reference evidence="6" key="1">
    <citation type="journal article" date="2020" name="mSystems">
        <title>Genome- and Community-Level Interaction Insights into Carbon Utilization and Element Cycling Functions of Hydrothermarchaeota in Hydrothermal Sediment.</title>
        <authorList>
            <person name="Zhou Z."/>
            <person name="Liu Y."/>
            <person name="Xu W."/>
            <person name="Pan J."/>
            <person name="Luo Z.H."/>
            <person name="Li M."/>
        </authorList>
    </citation>
    <scope>NUCLEOTIDE SEQUENCE [LARGE SCALE GENOMIC DNA]</scope>
    <source>
        <strain evidence="6">SpSt-27</strain>
    </source>
</reference>
<dbReference type="SUPFAM" id="SSF54909">
    <property type="entry name" value="Dimeric alpha+beta barrel"/>
    <property type="match status" value="1"/>
</dbReference>
<evidence type="ECO:0000256" key="4">
    <source>
        <dbReference type="ARBA" id="ARBA00029440"/>
    </source>
</evidence>
<evidence type="ECO:0000259" key="5">
    <source>
        <dbReference type="PROSITE" id="PS50956"/>
    </source>
</evidence>
<dbReference type="AlphaFoldDB" id="A0A7J2T834"/>
<dbReference type="EMBL" id="DSLL01000002">
    <property type="protein sequence ID" value="HEH30531.1"/>
    <property type="molecule type" value="Genomic_DNA"/>
</dbReference>
<dbReference type="PANTHER" id="PTHR30154:SF50">
    <property type="entry name" value="TRANSCRIPTIONAL REGULATOR, ASNC FAMILY"/>
    <property type="match status" value="1"/>
</dbReference>
<accession>A0A7J2T834</accession>
<dbReference type="Gene3D" id="1.10.10.10">
    <property type="entry name" value="Winged helix-like DNA-binding domain superfamily/Winged helix DNA-binding domain"/>
    <property type="match status" value="1"/>
</dbReference>
<organism evidence="6">
    <name type="scientific">Ignisphaera aggregans</name>
    <dbReference type="NCBI Taxonomy" id="334771"/>
    <lineage>
        <taxon>Archaea</taxon>
        <taxon>Thermoproteota</taxon>
        <taxon>Thermoprotei</taxon>
        <taxon>Desulfurococcales</taxon>
        <taxon>Desulfurococcaceae</taxon>
        <taxon>Ignisphaera</taxon>
    </lineage>
</organism>
<evidence type="ECO:0000256" key="1">
    <source>
        <dbReference type="ARBA" id="ARBA00023015"/>
    </source>
</evidence>
<proteinExistence type="predicted"/>
<evidence type="ECO:0000313" key="6">
    <source>
        <dbReference type="EMBL" id="HEH30531.1"/>
    </source>
</evidence>
<evidence type="ECO:0000256" key="3">
    <source>
        <dbReference type="ARBA" id="ARBA00023163"/>
    </source>
</evidence>
<evidence type="ECO:0000256" key="2">
    <source>
        <dbReference type="ARBA" id="ARBA00023125"/>
    </source>
</evidence>
<dbReference type="InterPro" id="IPR019888">
    <property type="entry name" value="Tscrpt_reg_AsnC-like"/>
</dbReference>
<name>A0A7J2T834_9CREN</name>
<dbReference type="InterPro" id="IPR053483">
    <property type="entry name" value="HTH-Lysine_Regulator"/>
</dbReference>
<dbReference type="GO" id="GO:0043200">
    <property type="term" value="P:response to amino acid"/>
    <property type="evidence" value="ECO:0007669"/>
    <property type="project" value="TreeGrafter"/>
</dbReference>
<dbReference type="GO" id="GO:0005829">
    <property type="term" value="C:cytosol"/>
    <property type="evidence" value="ECO:0007669"/>
    <property type="project" value="TreeGrafter"/>
</dbReference>
<dbReference type="Pfam" id="PF01037">
    <property type="entry name" value="AsnC_trans_reg"/>
    <property type="match status" value="1"/>
</dbReference>
<dbReference type="PANTHER" id="PTHR30154">
    <property type="entry name" value="LEUCINE-RESPONSIVE REGULATORY PROTEIN"/>
    <property type="match status" value="1"/>
</dbReference>
<keyword evidence="1" id="KW-0805">Transcription regulation</keyword>
<dbReference type="NCBIfam" id="NF040947">
    <property type="entry name" value="trans_reg_LysM"/>
    <property type="match status" value="1"/>
</dbReference>
<dbReference type="InterPro" id="IPR019887">
    <property type="entry name" value="Tscrpt_reg_AsnC/Lrp_C"/>
</dbReference>
<dbReference type="CDD" id="cd00090">
    <property type="entry name" value="HTH_ARSR"/>
    <property type="match status" value="1"/>
</dbReference>
<dbReference type="Gene3D" id="3.30.70.920">
    <property type="match status" value="1"/>
</dbReference>
<feature type="domain" description="HTH asnC-type" evidence="5">
    <location>
        <begin position="1"/>
        <end position="83"/>
    </location>
</feature>
<dbReference type="InterPro" id="IPR011991">
    <property type="entry name" value="ArsR-like_HTH"/>
</dbReference>
<protein>
    <submittedName>
        <fullName evidence="6">Lrp/AsnC family transcriptional regulator</fullName>
    </submittedName>
</protein>
<gene>
    <name evidence="6" type="ORF">ENP99_00210</name>
</gene>
<dbReference type="InterPro" id="IPR011008">
    <property type="entry name" value="Dimeric_a/b-barrel"/>
</dbReference>
<dbReference type="InterPro" id="IPR036390">
    <property type="entry name" value="WH_DNA-bd_sf"/>
</dbReference>
<dbReference type="InterPro" id="IPR000485">
    <property type="entry name" value="AsnC-type_HTH_dom"/>
</dbReference>
<dbReference type="SMART" id="SM00344">
    <property type="entry name" value="HTH_ASNC"/>
    <property type="match status" value="1"/>
</dbReference>
<dbReference type="GO" id="GO:0043565">
    <property type="term" value="F:sequence-specific DNA binding"/>
    <property type="evidence" value="ECO:0007669"/>
    <property type="project" value="InterPro"/>
</dbReference>